<keyword evidence="2" id="KW-1133">Transmembrane helix</keyword>
<gene>
    <name evidence="3" type="ORF">CE91St30_31710</name>
</gene>
<dbReference type="Proteomes" id="UP001320544">
    <property type="component" value="Chromosome"/>
</dbReference>
<protein>
    <recommendedName>
        <fullName evidence="5">Secreted protein</fullName>
    </recommendedName>
</protein>
<feature type="transmembrane region" description="Helical" evidence="2">
    <location>
        <begin position="54"/>
        <end position="75"/>
    </location>
</feature>
<sequence>MPERRPTHAKRAHAKQMNAKRAYTRSKPKQAPKAPAARTPSSSHGQTLITRRHFLYGALGVGAAAALAGGGFALYSAAQPNDAEEEITVLQVPEDAVSALGTDQEAIGSDELGNYVSLVGNFELPYGTLLWTNNDSIAACLLPTSESARPLTQVALLYLGSGEYPIVLEEAIGQAEGFDIYDVRASEQGLIWTEANILDGIWRVYTASLNNGALGSPALVDEGNTGWETPTIAAVGMNAFWQVLPALGGENTGEDSLLKRVRFGSGSEAETVFSSTGRMSTPPYPLADGLVITPRTNTSTVNYQLTLLDADTCEVRDKVVLPTAMKPLEAGYGDNGFTFSFDAIYNYGGGIANLGTYTPAQTHGTEDYDGLSWYSFKRAPTAAPAWSNGWFIVKSKQSVCGIDIGSLTYFALPIQSGCDDYGDYLATTGATSTFVTYTNINDTAVDGTTKKLCLVRVWSPVALS</sequence>
<dbReference type="InterPro" id="IPR019546">
    <property type="entry name" value="TAT_signal_bac_arc"/>
</dbReference>
<evidence type="ECO:0000313" key="4">
    <source>
        <dbReference type="Proteomes" id="UP001320544"/>
    </source>
</evidence>
<accession>A0ABN6MKT2</accession>
<proteinExistence type="predicted"/>
<feature type="region of interest" description="Disordered" evidence="1">
    <location>
        <begin position="1"/>
        <end position="45"/>
    </location>
</feature>
<evidence type="ECO:0000256" key="2">
    <source>
        <dbReference type="SAM" id="Phobius"/>
    </source>
</evidence>
<dbReference type="RefSeq" id="WP_244387289.1">
    <property type="nucleotide sequence ID" value="NZ_AP025564.1"/>
</dbReference>
<name>A0ABN6MKT2_9ACTN</name>
<dbReference type="PROSITE" id="PS51318">
    <property type="entry name" value="TAT"/>
    <property type="match status" value="1"/>
</dbReference>
<reference evidence="3 4" key="1">
    <citation type="submission" date="2022-01" db="EMBL/GenBank/DDBJ databases">
        <title>Novel bile acid biosynthetic pathways are enriched in the microbiome of centenarians.</title>
        <authorList>
            <person name="Sato Y."/>
            <person name="Atarashi K."/>
            <person name="Plichta R.D."/>
            <person name="Arai Y."/>
            <person name="Sasajima S."/>
            <person name="Kearney M.S."/>
            <person name="Suda W."/>
            <person name="Takeshita K."/>
            <person name="Sasaki T."/>
            <person name="Okamoto S."/>
            <person name="Skelly N.A."/>
            <person name="Okamura Y."/>
            <person name="Vlamakis H."/>
            <person name="Li Y."/>
            <person name="Tanoue T."/>
            <person name="Takei H."/>
            <person name="Nittono H."/>
            <person name="Narushima S."/>
            <person name="Irie J."/>
            <person name="Itoh H."/>
            <person name="Moriya K."/>
            <person name="Sugiura Y."/>
            <person name="Suematsu M."/>
            <person name="Moritoki N."/>
            <person name="Shibata S."/>
            <person name="Littman R.D."/>
            <person name="Fischbach A.M."/>
            <person name="Uwamino Y."/>
            <person name="Inoue T."/>
            <person name="Honda A."/>
            <person name="Hattori M."/>
            <person name="Murai T."/>
            <person name="Xavier J.R."/>
            <person name="Hirose N."/>
            <person name="Honda K."/>
        </authorList>
    </citation>
    <scope>NUCLEOTIDE SEQUENCE [LARGE SCALE GENOMIC DNA]</scope>
    <source>
        <strain evidence="3 4">CE91-St30</strain>
    </source>
</reference>
<dbReference type="InterPro" id="IPR006311">
    <property type="entry name" value="TAT_signal"/>
</dbReference>
<keyword evidence="2" id="KW-0812">Transmembrane</keyword>
<evidence type="ECO:0008006" key="5">
    <source>
        <dbReference type="Google" id="ProtNLM"/>
    </source>
</evidence>
<dbReference type="EMBL" id="AP025564">
    <property type="protein sequence ID" value="BDE97838.1"/>
    <property type="molecule type" value="Genomic_DNA"/>
</dbReference>
<dbReference type="NCBIfam" id="TIGR01409">
    <property type="entry name" value="TAT_signal_seq"/>
    <property type="match status" value="1"/>
</dbReference>
<organism evidence="3 4">
    <name type="scientific">Raoultibacter timonensis</name>
    <dbReference type="NCBI Taxonomy" id="1907662"/>
    <lineage>
        <taxon>Bacteria</taxon>
        <taxon>Bacillati</taxon>
        <taxon>Actinomycetota</taxon>
        <taxon>Coriobacteriia</taxon>
        <taxon>Eggerthellales</taxon>
        <taxon>Eggerthellaceae</taxon>
        <taxon>Raoultibacter</taxon>
    </lineage>
</organism>
<keyword evidence="4" id="KW-1185">Reference proteome</keyword>
<evidence type="ECO:0000256" key="1">
    <source>
        <dbReference type="SAM" id="MobiDB-lite"/>
    </source>
</evidence>
<keyword evidence="2" id="KW-0472">Membrane</keyword>
<evidence type="ECO:0000313" key="3">
    <source>
        <dbReference type="EMBL" id="BDE97838.1"/>
    </source>
</evidence>